<organism evidence="7 8">
    <name type="scientific">Alkalilimnicola ehrlichii (strain ATCC BAA-1101 / DSM 17681 / MLHE-1)</name>
    <dbReference type="NCBI Taxonomy" id="187272"/>
    <lineage>
        <taxon>Bacteria</taxon>
        <taxon>Pseudomonadati</taxon>
        <taxon>Pseudomonadota</taxon>
        <taxon>Gammaproteobacteria</taxon>
        <taxon>Chromatiales</taxon>
        <taxon>Ectothiorhodospiraceae</taxon>
        <taxon>Alkalilimnicola</taxon>
    </lineage>
</organism>
<feature type="transmembrane region" description="Helical" evidence="5">
    <location>
        <begin position="355"/>
        <end position="372"/>
    </location>
</feature>
<dbReference type="PANTHER" id="PTHR23521:SF3">
    <property type="entry name" value="MFS TRANSPORTER"/>
    <property type="match status" value="1"/>
</dbReference>
<dbReference type="Proteomes" id="UP000001962">
    <property type="component" value="Chromosome"/>
</dbReference>
<sequence length="471" mass="49087">MAQVFLSILALLGSVGLFTLGSGLLGTLLGVRMTLDGFDPQVTGLVMAAFFVGLMVGAMEAGRVIRRAGHIRAFAVFAACATAAVLLHGLFVSVWVWALLRVITGFAAAGIYMVIESWLNERSSAANRGRVFSVYQVVSYLGLGTGQFLLFAADPATTELFMITAGLFALCLIPVAMTRGLHPSPPESHGMALRPALTESPLGVVACIGAGMVNGAVFALTPVFALEAGLGLAGVSLLMGAIIFGGFLLQWPIGHLSDNFGRRGVMAIVNLSVAVAAVALVFSAELTLPVLMGVGALFGGLSFTLYPLAVAHTNDQIKVRDFVTISAALLFLWGLGSAVGPVLAGQVMGRVGNTGLFLFVAVIALGVALAAWQMRRESVAPEDQEPFVVMARTTPVASELDPRYDEEAAREAAEQQARADAETAAAELWDEVVVAEAEAEAEADAATKPTATGDAGPQDGDEDTTPPPRRD</sequence>
<feature type="transmembrane region" description="Helical" evidence="5">
    <location>
        <begin position="159"/>
        <end position="181"/>
    </location>
</feature>
<dbReference type="SUPFAM" id="SSF103473">
    <property type="entry name" value="MFS general substrate transporter"/>
    <property type="match status" value="1"/>
</dbReference>
<dbReference type="PROSITE" id="PS50850">
    <property type="entry name" value="MFS"/>
    <property type="match status" value="1"/>
</dbReference>
<dbReference type="HOGENOM" id="CLU_035018_1_1_6"/>
<feature type="transmembrane region" description="Helical" evidence="5">
    <location>
        <begin position="131"/>
        <end position="153"/>
    </location>
</feature>
<dbReference type="GO" id="GO:0022857">
    <property type="term" value="F:transmembrane transporter activity"/>
    <property type="evidence" value="ECO:0007669"/>
    <property type="project" value="InterPro"/>
</dbReference>
<dbReference type="Gene3D" id="1.20.1250.20">
    <property type="entry name" value="MFS general substrate transporter like domains"/>
    <property type="match status" value="2"/>
</dbReference>
<name>Q0ACI9_ALKEH</name>
<reference evidence="8" key="1">
    <citation type="submission" date="2006-08" db="EMBL/GenBank/DDBJ databases">
        <title>Complete sequence of Alkalilimnicola ehrilichei MLHE-1.</title>
        <authorList>
            <person name="Copeland A."/>
            <person name="Lucas S."/>
            <person name="Lapidus A."/>
            <person name="Barry K."/>
            <person name="Detter J.C."/>
            <person name="Glavina del Rio T."/>
            <person name="Hammon N."/>
            <person name="Israni S."/>
            <person name="Dalin E."/>
            <person name="Tice H."/>
            <person name="Pitluck S."/>
            <person name="Sims D."/>
            <person name="Brettin T."/>
            <person name="Bruce D."/>
            <person name="Han C."/>
            <person name="Tapia R."/>
            <person name="Gilna P."/>
            <person name="Schmutz J."/>
            <person name="Larimer F."/>
            <person name="Land M."/>
            <person name="Hauser L."/>
            <person name="Kyrpides N."/>
            <person name="Mikhailova N."/>
            <person name="Oremland R.S."/>
            <person name="Hoeft S.E."/>
            <person name="Switzer-Blum J."/>
            <person name="Kulp T."/>
            <person name="King G."/>
            <person name="Tabita R."/>
            <person name="Witte B."/>
            <person name="Santini J.M."/>
            <person name="Basu P."/>
            <person name="Hollibaugh J.T."/>
            <person name="Xie G."/>
            <person name="Stolz J.F."/>
            <person name="Richardson P."/>
        </authorList>
    </citation>
    <scope>NUCLEOTIDE SEQUENCE [LARGE SCALE GENOMIC DNA]</scope>
    <source>
        <strain evidence="8">ATCC BAA-1101 / DSM 17681 / MLHE-1</strain>
    </source>
</reference>
<dbReference type="EMBL" id="CP000453">
    <property type="protein sequence ID" value="ABI55448.1"/>
    <property type="molecule type" value="Genomic_DNA"/>
</dbReference>
<protein>
    <submittedName>
        <fullName evidence="7">Major facilitator superfamily MFS_1</fullName>
    </submittedName>
</protein>
<dbReference type="AlphaFoldDB" id="Q0ACI9"/>
<evidence type="ECO:0000313" key="8">
    <source>
        <dbReference type="Proteomes" id="UP000001962"/>
    </source>
</evidence>
<feature type="transmembrane region" description="Helical" evidence="5">
    <location>
        <begin position="41"/>
        <end position="59"/>
    </location>
</feature>
<dbReference type="KEGG" id="aeh:Mlg_0091"/>
<feature type="domain" description="Major facilitator superfamily (MFS) profile" evidence="6">
    <location>
        <begin position="2"/>
        <end position="379"/>
    </location>
</feature>
<feature type="transmembrane region" description="Helical" evidence="5">
    <location>
        <begin position="98"/>
        <end position="119"/>
    </location>
</feature>
<dbReference type="OrthoDB" id="9810614at2"/>
<keyword evidence="8" id="KW-1185">Reference proteome</keyword>
<proteinExistence type="predicted"/>
<evidence type="ECO:0000256" key="4">
    <source>
        <dbReference type="SAM" id="MobiDB-lite"/>
    </source>
</evidence>
<feature type="transmembrane region" description="Helical" evidence="5">
    <location>
        <begin position="265"/>
        <end position="284"/>
    </location>
</feature>
<evidence type="ECO:0000256" key="3">
    <source>
        <dbReference type="ARBA" id="ARBA00023136"/>
    </source>
</evidence>
<feature type="transmembrane region" description="Helical" evidence="5">
    <location>
        <begin position="290"/>
        <end position="310"/>
    </location>
</feature>
<evidence type="ECO:0000259" key="6">
    <source>
        <dbReference type="PROSITE" id="PS50850"/>
    </source>
</evidence>
<feature type="transmembrane region" description="Helical" evidence="5">
    <location>
        <begin position="71"/>
        <end position="92"/>
    </location>
</feature>
<dbReference type="GO" id="GO:0005886">
    <property type="term" value="C:plasma membrane"/>
    <property type="evidence" value="ECO:0007669"/>
    <property type="project" value="TreeGrafter"/>
</dbReference>
<dbReference type="Pfam" id="PF07690">
    <property type="entry name" value="MFS_1"/>
    <property type="match status" value="1"/>
</dbReference>
<feature type="transmembrane region" description="Helical" evidence="5">
    <location>
        <begin position="230"/>
        <end position="253"/>
    </location>
</feature>
<keyword evidence="3 5" id="KW-0472">Membrane</keyword>
<dbReference type="eggNOG" id="COG0477">
    <property type="taxonomic scope" value="Bacteria"/>
</dbReference>
<dbReference type="InterPro" id="IPR011701">
    <property type="entry name" value="MFS"/>
</dbReference>
<keyword evidence="1 5" id="KW-0812">Transmembrane</keyword>
<gene>
    <name evidence="7" type="ordered locus">Mlg_0091</name>
</gene>
<dbReference type="InterPro" id="IPR047200">
    <property type="entry name" value="MFS_YcaD-like"/>
</dbReference>
<evidence type="ECO:0000256" key="2">
    <source>
        <dbReference type="ARBA" id="ARBA00022989"/>
    </source>
</evidence>
<evidence type="ECO:0000256" key="1">
    <source>
        <dbReference type="ARBA" id="ARBA00022692"/>
    </source>
</evidence>
<dbReference type="InterPro" id="IPR020846">
    <property type="entry name" value="MFS_dom"/>
</dbReference>
<accession>Q0ACI9</accession>
<evidence type="ECO:0000256" key="5">
    <source>
        <dbReference type="SAM" id="Phobius"/>
    </source>
</evidence>
<evidence type="ECO:0000313" key="7">
    <source>
        <dbReference type="EMBL" id="ABI55448.1"/>
    </source>
</evidence>
<dbReference type="InterPro" id="IPR036259">
    <property type="entry name" value="MFS_trans_sf"/>
</dbReference>
<feature type="transmembrane region" description="Helical" evidence="5">
    <location>
        <begin position="202"/>
        <end position="224"/>
    </location>
</feature>
<keyword evidence="2 5" id="KW-1133">Transmembrane helix</keyword>
<dbReference type="RefSeq" id="WP_011627844.1">
    <property type="nucleotide sequence ID" value="NC_008340.1"/>
</dbReference>
<feature type="transmembrane region" description="Helical" evidence="5">
    <location>
        <begin position="322"/>
        <end position="343"/>
    </location>
</feature>
<feature type="region of interest" description="Disordered" evidence="4">
    <location>
        <begin position="431"/>
        <end position="471"/>
    </location>
</feature>
<dbReference type="PANTHER" id="PTHR23521">
    <property type="entry name" value="TRANSPORTER MFS SUPERFAMILY"/>
    <property type="match status" value="1"/>
</dbReference>
<dbReference type="CDD" id="cd17477">
    <property type="entry name" value="MFS_YcaD_like"/>
    <property type="match status" value="1"/>
</dbReference>